<comment type="caution">
    <text evidence="1">The sequence shown here is derived from an EMBL/GenBank/DDBJ whole genome shotgun (WGS) entry which is preliminary data.</text>
</comment>
<gene>
    <name evidence="1" type="ORF">EVAR_90730_1</name>
</gene>
<dbReference type="AlphaFoldDB" id="A0A4C2A4B2"/>
<name>A0A4C2A4B2_EUMVA</name>
<dbReference type="Proteomes" id="UP000299102">
    <property type="component" value="Unassembled WGS sequence"/>
</dbReference>
<accession>A0A4C2A4B2</accession>
<organism evidence="1 2">
    <name type="scientific">Eumeta variegata</name>
    <name type="common">Bagworm moth</name>
    <name type="synonym">Eumeta japonica</name>
    <dbReference type="NCBI Taxonomy" id="151549"/>
    <lineage>
        <taxon>Eukaryota</taxon>
        <taxon>Metazoa</taxon>
        <taxon>Ecdysozoa</taxon>
        <taxon>Arthropoda</taxon>
        <taxon>Hexapoda</taxon>
        <taxon>Insecta</taxon>
        <taxon>Pterygota</taxon>
        <taxon>Neoptera</taxon>
        <taxon>Endopterygota</taxon>
        <taxon>Lepidoptera</taxon>
        <taxon>Glossata</taxon>
        <taxon>Ditrysia</taxon>
        <taxon>Tineoidea</taxon>
        <taxon>Psychidae</taxon>
        <taxon>Oiketicinae</taxon>
        <taxon>Eumeta</taxon>
    </lineage>
</organism>
<dbReference type="EMBL" id="BGZK01002446">
    <property type="protein sequence ID" value="GBP94019.1"/>
    <property type="molecule type" value="Genomic_DNA"/>
</dbReference>
<evidence type="ECO:0000313" key="1">
    <source>
        <dbReference type="EMBL" id="GBP94019.1"/>
    </source>
</evidence>
<sequence>MVLGNSEGKYLERTHISALVGRRTISRAARKLGQASYCGRLSRRLLSTYPRHMRLPTGFHLRLRIDAPTRRFAPPPPTGWRPLAGIKSAPAYTRRTNTDQLVSLRRLIGES</sequence>
<keyword evidence="2" id="KW-1185">Reference proteome</keyword>
<evidence type="ECO:0000313" key="2">
    <source>
        <dbReference type="Proteomes" id="UP000299102"/>
    </source>
</evidence>
<proteinExistence type="predicted"/>
<protein>
    <submittedName>
        <fullName evidence="1">Uncharacterized protein</fullName>
    </submittedName>
</protein>
<reference evidence="1 2" key="1">
    <citation type="journal article" date="2019" name="Commun. Biol.">
        <title>The bagworm genome reveals a unique fibroin gene that provides high tensile strength.</title>
        <authorList>
            <person name="Kono N."/>
            <person name="Nakamura H."/>
            <person name="Ohtoshi R."/>
            <person name="Tomita M."/>
            <person name="Numata K."/>
            <person name="Arakawa K."/>
        </authorList>
    </citation>
    <scope>NUCLEOTIDE SEQUENCE [LARGE SCALE GENOMIC DNA]</scope>
</reference>